<evidence type="ECO:0000313" key="2">
    <source>
        <dbReference type="Proteomes" id="UP000748752"/>
    </source>
</evidence>
<accession>A0ABS1CJN6</accession>
<reference evidence="1 2" key="1">
    <citation type="journal article" date="2020" name="Microorganisms">
        <title>Osmotic Adaptation and Compatible Solute Biosynthesis of Phototrophic Bacteria as Revealed from Genome Analyses.</title>
        <authorList>
            <person name="Imhoff J.F."/>
            <person name="Rahn T."/>
            <person name="Kunzel S."/>
            <person name="Keller A."/>
            <person name="Neulinger S.C."/>
        </authorList>
    </citation>
    <scope>NUCLEOTIDE SEQUENCE [LARGE SCALE GENOMIC DNA]</scope>
    <source>
        <strain evidence="1 2">DSM 6210</strain>
    </source>
</reference>
<gene>
    <name evidence="1" type="ORF">CKO31_15510</name>
</gene>
<protein>
    <submittedName>
        <fullName evidence="1">Uncharacterized protein</fullName>
    </submittedName>
</protein>
<dbReference type="Proteomes" id="UP000748752">
    <property type="component" value="Unassembled WGS sequence"/>
</dbReference>
<proteinExistence type="predicted"/>
<dbReference type="EMBL" id="NRRV01000040">
    <property type="protein sequence ID" value="MBK1632117.1"/>
    <property type="molecule type" value="Genomic_DNA"/>
</dbReference>
<sequence length="71" mass="7706">MRPPSDQTRTSKNKLADAYLLTPEGIDTKAPITAHFSQRKRADDDALEAELEQLTAEAQAEGLLDPATANP</sequence>
<comment type="caution">
    <text evidence="1">The sequence shown here is derived from an EMBL/GenBank/DDBJ whole genome shotgun (WGS) entry which is preliminary data.</text>
</comment>
<organism evidence="1 2">
    <name type="scientific">Thiohalocapsa halophila</name>
    <dbReference type="NCBI Taxonomy" id="69359"/>
    <lineage>
        <taxon>Bacteria</taxon>
        <taxon>Pseudomonadati</taxon>
        <taxon>Pseudomonadota</taxon>
        <taxon>Gammaproteobacteria</taxon>
        <taxon>Chromatiales</taxon>
        <taxon>Chromatiaceae</taxon>
        <taxon>Thiohalocapsa</taxon>
    </lineage>
</organism>
<name>A0ABS1CJN6_9GAMM</name>
<evidence type="ECO:0000313" key="1">
    <source>
        <dbReference type="EMBL" id="MBK1632117.1"/>
    </source>
</evidence>
<keyword evidence="2" id="KW-1185">Reference proteome</keyword>